<dbReference type="Proteomes" id="UP000755551">
    <property type="component" value="Unassembled WGS sequence"/>
</dbReference>
<feature type="domain" description="Nitroreductase" evidence="1">
    <location>
        <begin position="226"/>
        <end position="300"/>
    </location>
</feature>
<dbReference type="InterPro" id="IPR050627">
    <property type="entry name" value="Nitroreductase/BluB"/>
</dbReference>
<dbReference type="PANTHER" id="PTHR23026:SF123">
    <property type="entry name" value="NAD(P)H NITROREDUCTASE RV3131-RELATED"/>
    <property type="match status" value="1"/>
</dbReference>
<keyword evidence="3" id="KW-1185">Reference proteome</keyword>
<dbReference type="InterPro" id="IPR029479">
    <property type="entry name" value="Nitroreductase"/>
</dbReference>
<accession>A0ABS6MA50</accession>
<gene>
    <name evidence="2" type="ORF">KTN04_04760</name>
</gene>
<dbReference type="Pfam" id="PF00881">
    <property type="entry name" value="Nitroreductase"/>
    <property type="match status" value="1"/>
</dbReference>
<evidence type="ECO:0000313" key="2">
    <source>
        <dbReference type="EMBL" id="MBV0932642.1"/>
    </source>
</evidence>
<organism evidence="2 3">
    <name type="scientific">Marinobacterium weihaiense</name>
    <dbReference type="NCBI Taxonomy" id="2851016"/>
    <lineage>
        <taxon>Bacteria</taxon>
        <taxon>Pseudomonadati</taxon>
        <taxon>Pseudomonadota</taxon>
        <taxon>Gammaproteobacteria</taxon>
        <taxon>Oceanospirillales</taxon>
        <taxon>Oceanospirillaceae</taxon>
        <taxon>Marinobacterium</taxon>
    </lineage>
</organism>
<protein>
    <submittedName>
        <fullName evidence="2">Nitroreductase family protein</fullName>
    </submittedName>
</protein>
<dbReference type="RefSeq" id="WP_217334058.1">
    <property type="nucleotide sequence ID" value="NZ_JAHQZT010000004.1"/>
</dbReference>
<evidence type="ECO:0000259" key="1">
    <source>
        <dbReference type="Pfam" id="PF00881"/>
    </source>
</evidence>
<dbReference type="EMBL" id="JAHQZT010000004">
    <property type="protein sequence ID" value="MBV0932642.1"/>
    <property type="molecule type" value="Genomic_DNA"/>
</dbReference>
<proteinExistence type="predicted"/>
<evidence type="ECO:0000313" key="3">
    <source>
        <dbReference type="Proteomes" id="UP000755551"/>
    </source>
</evidence>
<dbReference type="NCBIfam" id="NF047509">
    <property type="entry name" value="Rv3131_FMN_oxido"/>
    <property type="match status" value="1"/>
</dbReference>
<comment type="caution">
    <text evidence="2">The sequence shown here is derived from an EMBL/GenBank/DDBJ whole genome shotgun (WGS) entry which is preliminary data.</text>
</comment>
<name>A0ABS6MA50_9GAMM</name>
<dbReference type="PANTHER" id="PTHR23026">
    <property type="entry name" value="NADPH NITROREDUCTASE"/>
    <property type="match status" value="1"/>
</dbReference>
<sequence length="319" mass="35058">MMAPADVDNLKALLELAVLAPSSHNTQPWQFRLQTGQIELHADFSRTLPVNDPAGRELHISCGCALFNLRVAAAEAGWALHINSLPDPAVPALLARVQVLAGEGEAGLAGLTEAVLLRRTYRNRFQAREPTPELATRLELAVRSEGAALQWLNTADERQALIAMVREGDNRQWQNEAWRQELAQWLHGAGRGEGLSVPGLVAPLVRGVVRHFDMGRSLATQDGLLADESPALMVLSTVTDEPQAWLEAGQALQRLLLEAQREGLQASYLNQPLQVAELRTRLQQALALEGYPQVLMRMGYPEERLAASPRRPLDDVILP</sequence>
<reference evidence="2 3" key="1">
    <citation type="submission" date="2021-06" db="EMBL/GenBank/DDBJ databases">
        <title>Bacterium isolated from marine sediment.</title>
        <authorList>
            <person name="Zhu K.-L."/>
            <person name="Du Z.-J."/>
            <person name="Liang Q.-Y."/>
        </authorList>
    </citation>
    <scope>NUCLEOTIDE SEQUENCE [LARGE SCALE GENOMIC DNA]</scope>
    <source>
        <strain evidence="2 3">A346</strain>
    </source>
</reference>